<reference evidence="5" key="2">
    <citation type="submission" date="2023-06" db="EMBL/GenBank/DDBJ databases">
        <authorList>
            <consortium name="Lawrence Berkeley National Laboratory"/>
            <person name="Haridas S."/>
            <person name="Hensen N."/>
            <person name="Bonometti L."/>
            <person name="Westerberg I."/>
            <person name="Brannstrom I.O."/>
            <person name="Guillou S."/>
            <person name="Cros-Aarteil S."/>
            <person name="Calhoun S."/>
            <person name="Kuo A."/>
            <person name="Mondo S."/>
            <person name="Pangilinan J."/>
            <person name="Riley R."/>
            <person name="Labutti K."/>
            <person name="Andreopoulos B."/>
            <person name="Lipzen A."/>
            <person name="Chen C."/>
            <person name="Yanf M."/>
            <person name="Daum C."/>
            <person name="Ng V."/>
            <person name="Clum A."/>
            <person name="Steindorff A."/>
            <person name="Ohm R."/>
            <person name="Martin F."/>
            <person name="Silar P."/>
            <person name="Natvig D."/>
            <person name="Lalanne C."/>
            <person name="Gautier V."/>
            <person name="Ament-Velasquez S.L."/>
            <person name="Kruys A."/>
            <person name="Hutchinson M.I."/>
            <person name="Powell A.J."/>
            <person name="Barry K."/>
            <person name="Miller A.N."/>
            <person name="Grigoriev I.V."/>
            <person name="Debuchy R."/>
            <person name="Gladieux P."/>
            <person name="Thoren M.H."/>
            <person name="Johannesson H."/>
        </authorList>
    </citation>
    <scope>NUCLEOTIDE SEQUENCE</scope>
    <source>
        <strain evidence="5">CBS 958.72</strain>
    </source>
</reference>
<dbReference type="PANTHER" id="PTHR45708:SF49">
    <property type="entry name" value="ENDOCHITINASE"/>
    <property type="match status" value="1"/>
</dbReference>
<proteinExistence type="predicted"/>
<dbReference type="PROSITE" id="PS51910">
    <property type="entry name" value="GH18_2"/>
    <property type="match status" value="1"/>
</dbReference>
<feature type="domain" description="GH18" evidence="4">
    <location>
        <begin position="1"/>
        <end position="251"/>
    </location>
</feature>
<dbReference type="GO" id="GO:0008061">
    <property type="term" value="F:chitin binding"/>
    <property type="evidence" value="ECO:0007669"/>
    <property type="project" value="UniProtKB-KW"/>
</dbReference>
<dbReference type="InterPro" id="IPR017853">
    <property type="entry name" value="GH"/>
</dbReference>
<dbReference type="AlphaFoldDB" id="A0AAE0KBE0"/>
<name>A0AAE0KBE0_9PEZI</name>
<evidence type="ECO:0000313" key="6">
    <source>
        <dbReference type="Proteomes" id="UP001287356"/>
    </source>
</evidence>
<evidence type="ECO:0000256" key="2">
    <source>
        <dbReference type="ARBA" id="ARBA00022801"/>
    </source>
</evidence>
<protein>
    <submittedName>
        <fullName evidence="5">Glycoside hydrolase superfamily</fullName>
    </submittedName>
</protein>
<dbReference type="InterPro" id="IPR050542">
    <property type="entry name" value="Glycosyl_Hydrlase18_Chitinase"/>
</dbReference>
<dbReference type="PANTHER" id="PTHR45708">
    <property type="entry name" value="ENDOCHITINASE"/>
    <property type="match status" value="1"/>
</dbReference>
<dbReference type="EMBL" id="JAULSN010000004">
    <property type="protein sequence ID" value="KAK3373491.1"/>
    <property type="molecule type" value="Genomic_DNA"/>
</dbReference>
<evidence type="ECO:0000313" key="5">
    <source>
        <dbReference type="EMBL" id="KAK3373491.1"/>
    </source>
</evidence>
<reference evidence="5" key="1">
    <citation type="journal article" date="2023" name="Mol. Phylogenet. Evol.">
        <title>Genome-scale phylogeny and comparative genomics of the fungal order Sordariales.</title>
        <authorList>
            <person name="Hensen N."/>
            <person name="Bonometti L."/>
            <person name="Westerberg I."/>
            <person name="Brannstrom I.O."/>
            <person name="Guillou S."/>
            <person name="Cros-Aarteil S."/>
            <person name="Calhoun S."/>
            <person name="Haridas S."/>
            <person name="Kuo A."/>
            <person name="Mondo S."/>
            <person name="Pangilinan J."/>
            <person name="Riley R."/>
            <person name="LaButti K."/>
            <person name="Andreopoulos B."/>
            <person name="Lipzen A."/>
            <person name="Chen C."/>
            <person name="Yan M."/>
            <person name="Daum C."/>
            <person name="Ng V."/>
            <person name="Clum A."/>
            <person name="Steindorff A."/>
            <person name="Ohm R.A."/>
            <person name="Martin F."/>
            <person name="Silar P."/>
            <person name="Natvig D.O."/>
            <person name="Lalanne C."/>
            <person name="Gautier V."/>
            <person name="Ament-Velasquez S.L."/>
            <person name="Kruys A."/>
            <person name="Hutchinson M.I."/>
            <person name="Powell A.J."/>
            <person name="Barry K."/>
            <person name="Miller A.N."/>
            <person name="Grigoriev I.V."/>
            <person name="Debuchy R."/>
            <person name="Gladieux P."/>
            <person name="Hiltunen Thoren M."/>
            <person name="Johannesson H."/>
        </authorList>
    </citation>
    <scope>NUCLEOTIDE SEQUENCE</scope>
    <source>
        <strain evidence="5">CBS 958.72</strain>
    </source>
</reference>
<dbReference type="Gene3D" id="3.20.20.80">
    <property type="entry name" value="Glycosidases"/>
    <property type="match status" value="1"/>
</dbReference>
<dbReference type="InterPro" id="IPR001223">
    <property type="entry name" value="Glyco_hydro18_cat"/>
</dbReference>
<evidence type="ECO:0000256" key="3">
    <source>
        <dbReference type="ARBA" id="ARBA00023295"/>
    </source>
</evidence>
<keyword evidence="2 5" id="KW-0378">Hydrolase</keyword>
<keyword evidence="3" id="KW-0326">Glycosidase</keyword>
<evidence type="ECO:0000256" key="1">
    <source>
        <dbReference type="ARBA" id="ARBA00022669"/>
    </source>
</evidence>
<dbReference type="GO" id="GO:0016798">
    <property type="term" value="F:hydrolase activity, acting on glycosyl bonds"/>
    <property type="evidence" value="ECO:0007669"/>
    <property type="project" value="UniProtKB-KW"/>
</dbReference>
<organism evidence="5 6">
    <name type="scientific">Lasiosphaeria ovina</name>
    <dbReference type="NCBI Taxonomy" id="92902"/>
    <lineage>
        <taxon>Eukaryota</taxon>
        <taxon>Fungi</taxon>
        <taxon>Dikarya</taxon>
        <taxon>Ascomycota</taxon>
        <taxon>Pezizomycotina</taxon>
        <taxon>Sordariomycetes</taxon>
        <taxon>Sordariomycetidae</taxon>
        <taxon>Sordariales</taxon>
        <taxon>Lasiosphaeriaceae</taxon>
        <taxon>Lasiosphaeria</taxon>
    </lineage>
</organism>
<evidence type="ECO:0000259" key="4">
    <source>
        <dbReference type="PROSITE" id="PS51910"/>
    </source>
</evidence>
<dbReference type="SUPFAM" id="SSF51445">
    <property type="entry name" value="(Trans)glycosidases"/>
    <property type="match status" value="1"/>
</dbReference>
<accession>A0AAE0KBE0</accession>
<comment type="caution">
    <text evidence="5">The sequence shown here is derived from an EMBL/GenBank/DDBJ whole genome shotgun (WGS) entry which is preliminary data.</text>
</comment>
<keyword evidence="1" id="KW-0147">Chitin-binding</keyword>
<dbReference type="GO" id="GO:0005975">
    <property type="term" value="P:carbohydrate metabolic process"/>
    <property type="evidence" value="ECO:0007669"/>
    <property type="project" value="InterPro"/>
</dbReference>
<sequence>MSFLAPRLAYYATLESEIKAFQARYGKKVLLGLGGAGSNLGLGSDAESLNFANTLWALFGPPGLVNHDLQPFGSATLDGFDLIRRPADALRLARHAPARALLHGREQGLLLSTAPSCSFPDPSTPLVYLLQANFVWVRFFNNAACEIGADGFADALRSWSEALEPGVAPQRDSSALRTRFFVGAPSWADAAPAAYGALGAQLKGLAVLAQQLKCAGFPNLGGLMLWDGPEGQQNVQGGLNILAWAKRGLWC</sequence>
<keyword evidence="6" id="KW-1185">Reference proteome</keyword>
<dbReference type="Proteomes" id="UP001287356">
    <property type="component" value="Unassembled WGS sequence"/>
</dbReference>
<gene>
    <name evidence="5" type="ORF">B0T24DRAFT_703213</name>
</gene>